<accession>A0A2T8KSE5</accession>
<sequence length="200" mass="22429">MIRPKTKCFWHRPRWLTRPRVPAFVFPESRKNHGSSIPTLSFCTPPFSSPSIRTAAPCLAQRGGAPRARPQVRRRDHRVAAAAGGARHPRGHRHRNHPGQLLLAQHLHPLGRASAAANPTRAAPFPALALHPHHHQAAPAPHDMSAMMGYHHHLLPQQDPSAGDAYMRKRYREDLFKEDDDRQDLSAPKAREQQAAARLI</sequence>
<dbReference type="Gramene" id="PVH65084">
    <property type="protein sequence ID" value="PVH65084"/>
    <property type="gene ID" value="PAHAL_2G419700"/>
</dbReference>
<dbReference type="Proteomes" id="UP000243499">
    <property type="component" value="Chromosome 2"/>
</dbReference>
<gene>
    <name evidence="2" type="ORF">PAHAL_2G419700</name>
</gene>
<proteinExistence type="predicted"/>
<dbReference type="EMBL" id="CM008047">
    <property type="protein sequence ID" value="PVH65084.1"/>
    <property type="molecule type" value="Genomic_DNA"/>
</dbReference>
<evidence type="ECO:0000256" key="1">
    <source>
        <dbReference type="SAM" id="MobiDB-lite"/>
    </source>
</evidence>
<dbReference type="AlphaFoldDB" id="A0A2T8KSE5"/>
<protein>
    <submittedName>
        <fullName evidence="2">Uncharacterized protein</fullName>
    </submittedName>
</protein>
<organism evidence="2">
    <name type="scientific">Panicum hallii</name>
    <dbReference type="NCBI Taxonomy" id="206008"/>
    <lineage>
        <taxon>Eukaryota</taxon>
        <taxon>Viridiplantae</taxon>
        <taxon>Streptophyta</taxon>
        <taxon>Embryophyta</taxon>
        <taxon>Tracheophyta</taxon>
        <taxon>Spermatophyta</taxon>
        <taxon>Magnoliopsida</taxon>
        <taxon>Liliopsida</taxon>
        <taxon>Poales</taxon>
        <taxon>Poaceae</taxon>
        <taxon>PACMAD clade</taxon>
        <taxon>Panicoideae</taxon>
        <taxon>Panicodae</taxon>
        <taxon>Paniceae</taxon>
        <taxon>Panicinae</taxon>
        <taxon>Panicum</taxon>
        <taxon>Panicum sect. Panicum</taxon>
    </lineage>
</organism>
<reference evidence="2" key="1">
    <citation type="submission" date="2018-04" db="EMBL/GenBank/DDBJ databases">
        <title>WGS assembly of Panicum hallii.</title>
        <authorList>
            <person name="Lovell J."/>
            <person name="Jenkins J."/>
            <person name="Lowry D."/>
            <person name="Mamidi S."/>
            <person name="Sreedasyam A."/>
            <person name="Weng X."/>
            <person name="Barry K."/>
            <person name="Bonette J."/>
            <person name="Campitelli B."/>
            <person name="Daum C."/>
            <person name="Gordon S."/>
            <person name="Gould B."/>
            <person name="Lipzen A."/>
            <person name="Macqueen A."/>
            <person name="Palacio-Mejia J."/>
            <person name="Plott C."/>
            <person name="Shakirov E."/>
            <person name="Shu S."/>
            <person name="Yoshinaga Y."/>
            <person name="Zane M."/>
            <person name="Rokhsar D."/>
            <person name="Grimwood J."/>
            <person name="Schmutz J."/>
            <person name="Juenger T."/>
        </authorList>
    </citation>
    <scope>NUCLEOTIDE SEQUENCE [LARGE SCALE GENOMIC DNA]</scope>
    <source>
        <strain evidence="2">FIL2</strain>
    </source>
</reference>
<name>A0A2T8KSE5_9POAL</name>
<feature type="compositionally biased region" description="Basic and acidic residues" evidence="1">
    <location>
        <begin position="171"/>
        <end position="192"/>
    </location>
</feature>
<feature type="region of interest" description="Disordered" evidence="1">
    <location>
        <begin position="157"/>
        <end position="200"/>
    </location>
</feature>
<evidence type="ECO:0000313" key="2">
    <source>
        <dbReference type="EMBL" id="PVH65084.1"/>
    </source>
</evidence>